<dbReference type="Gene3D" id="3.30.160.60">
    <property type="entry name" value="Classic Zinc Finger"/>
    <property type="match status" value="1"/>
</dbReference>
<dbReference type="RefSeq" id="XP_053020586.1">
    <property type="nucleotide sequence ID" value="XM_053169384.1"/>
</dbReference>
<evidence type="ECO:0000256" key="7">
    <source>
        <dbReference type="PROSITE-ProRule" id="PRU00042"/>
    </source>
</evidence>
<feature type="domain" description="C2H2-type" evidence="8">
    <location>
        <begin position="79"/>
        <end position="109"/>
    </location>
</feature>
<keyword evidence="6" id="KW-0539">Nucleus</keyword>
<evidence type="ECO:0000256" key="3">
    <source>
        <dbReference type="ARBA" id="ARBA00022737"/>
    </source>
</evidence>
<feature type="domain" description="C2H2-type" evidence="8">
    <location>
        <begin position="279"/>
        <end position="310"/>
    </location>
</feature>
<keyword evidence="2" id="KW-0479">Metal-binding</keyword>
<dbReference type="InterPro" id="IPR036236">
    <property type="entry name" value="Znf_C2H2_sf"/>
</dbReference>
<evidence type="ECO:0000259" key="8">
    <source>
        <dbReference type="PROSITE" id="PS50157"/>
    </source>
</evidence>
<gene>
    <name evidence="9" type="ORF">PtA15_5A605</name>
</gene>
<keyword evidence="4 7" id="KW-0863">Zinc-finger</keyword>
<evidence type="ECO:0000256" key="1">
    <source>
        <dbReference type="ARBA" id="ARBA00004123"/>
    </source>
</evidence>
<dbReference type="PANTHER" id="PTHR24376">
    <property type="entry name" value="ZINC FINGER PROTEIN"/>
    <property type="match status" value="1"/>
</dbReference>
<sequence length="360" mass="41063">MVFGMGSCPRSCTKLNFSSVCGGWAPPEAVAGPKRRNATVFDHSARASFLQSFASDHRVPAQAFEKPSYIPTAPTMDGFDCQPCNRHFHQHAHYEDHLIHSARHHYCRPCQRDFGSASAKQAHLNHFESHAKCEWCQREFGQVGRLQHNAKYHEQCQKCDMWCHDDDMIDQHCARDHSDSYCSPCRTHFSNSNNLSYHLRSSAHQLKNIHCPHRSCSQGFVNKSSLIGHFEAGTCPSGVDLERVDDYFAYDCDPQELFVRQQMISPYRDWDIDEHDGRFPCPMCPKAFDHPGQLYAHHRSPKHKNDGEKPYICPSEACGEATFYSLSSLILHRAAGICEARHGDQLGKLIDQLCRMVERL</sequence>
<organism evidence="9 10">
    <name type="scientific">Puccinia triticina</name>
    <dbReference type="NCBI Taxonomy" id="208348"/>
    <lineage>
        <taxon>Eukaryota</taxon>
        <taxon>Fungi</taxon>
        <taxon>Dikarya</taxon>
        <taxon>Basidiomycota</taxon>
        <taxon>Pucciniomycotina</taxon>
        <taxon>Pucciniomycetes</taxon>
        <taxon>Pucciniales</taxon>
        <taxon>Pucciniaceae</taxon>
        <taxon>Puccinia</taxon>
    </lineage>
</organism>
<dbReference type="EMBL" id="CP110425">
    <property type="protein sequence ID" value="WAQ85031.1"/>
    <property type="molecule type" value="Genomic_DNA"/>
</dbReference>
<evidence type="ECO:0000313" key="9">
    <source>
        <dbReference type="EMBL" id="WAQ85031.1"/>
    </source>
</evidence>
<keyword evidence="3" id="KW-0677">Repeat</keyword>
<comment type="subcellular location">
    <subcellularLocation>
        <location evidence="1">Nucleus</location>
    </subcellularLocation>
</comment>
<proteinExistence type="predicted"/>
<keyword evidence="5" id="KW-0862">Zinc</keyword>
<name>A0ABY7CLL6_9BASI</name>
<evidence type="ECO:0000313" key="10">
    <source>
        <dbReference type="Proteomes" id="UP001164743"/>
    </source>
</evidence>
<dbReference type="PROSITE" id="PS00028">
    <property type="entry name" value="ZINC_FINGER_C2H2_1"/>
    <property type="match status" value="2"/>
</dbReference>
<evidence type="ECO:0000256" key="2">
    <source>
        <dbReference type="ARBA" id="ARBA00022723"/>
    </source>
</evidence>
<protein>
    <recommendedName>
        <fullName evidence="8">C2H2-type domain-containing protein</fullName>
    </recommendedName>
</protein>
<reference evidence="9" key="1">
    <citation type="submission" date="2022-10" db="EMBL/GenBank/DDBJ databases">
        <title>Puccinia triticina Genome sequencing and assembly.</title>
        <authorList>
            <person name="Li C."/>
        </authorList>
    </citation>
    <scope>NUCLEOTIDE SEQUENCE</scope>
    <source>
        <strain evidence="9">Pt15</strain>
    </source>
</reference>
<evidence type="ECO:0000256" key="4">
    <source>
        <dbReference type="ARBA" id="ARBA00022771"/>
    </source>
</evidence>
<keyword evidence="10" id="KW-1185">Reference proteome</keyword>
<dbReference type="PANTHER" id="PTHR24376:SF235">
    <property type="entry name" value="C2H2-TYPE DOMAIN-CONTAINING PROTEIN"/>
    <property type="match status" value="1"/>
</dbReference>
<evidence type="ECO:0000256" key="5">
    <source>
        <dbReference type="ARBA" id="ARBA00022833"/>
    </source>
</evidence>
<accession>A0ABY7CLL6</accession>
<feature type="domain" description="C2H2-type" evidence="8">
    <location>
        <begin position="180"/>
        <end position="209"/>
    </location>
</feature>
<dbReference type="SMART" id="SM00355">
    <property type="entry name" value="ZnF_C2H2"/>
    <property type="match status" value="7"/>
</dbReference>
<dbReference type="SUPFAM" id="SSF57667">
    <property type="entry name" value="beta-beta-alpha zinc fingers"/>
    <property type="match status" value="1"/>
</dbReference>
<dbReference type="InterPro" id="IPR013087">
    <property type="entry name" value="Znf_C2H2_type"/>
</dbReference>
<dbReference type="GeneID" id="77810279"/>
<evidence type="ECO:0000256" key="6">
    <source>
        <dbReference type="ARBA" id="ARBA00023242"/>
    </source>
</evidence>
<dbReference type="PROSITE" id="PS50157">
    <property type="entry name" value="ZINC_FINGER_C2H2_2"/>
    <property type="match status" value="3"/>
</dbReference>
<dbReference type="Proteomes" id="UP001164743">
    <property type="component" value="Chromosome 5A"/>
</dbReference>